<dbReference type="SMART" id="SM00450">
    <property type="entry name" value="RHOD"/>
    <property type="match status" value="1"/>
</dbReference>
<name>A0A4D7K7C8_9BACT</name>
<dbReference type="EMBL" id="CP028923">
    <property type="protein sequence ID" value="QCK15278.1"/>
    <property type="molecule type" value="Genomic_DNA"/>
</dbReference>
<protein>
    <submittedName>
        <fullName evidence="2">Rhodanese-like domain-containing protein</fullName>
    </submittedName>
</protein>
<dbReference type="CDD" id="cd00158">
    <property type="entry name" value="RHOD"/>
    <property type="match status" value="1"/>
</dbReference>
<accession>A0A4D7K7C8</accession>
<dbReference type="Pfam" id="PF00581">
    <property type="entry name" value="Rhodanese"/>
    <property type="match status" value="1"/>
</dbReference>
<dbReference type="Proteomes" id="UP000298616">
    <property type="component" value="Chromosome"/>
</dbReference>
<evidence type="ECO:0000313" key="3">
    <source>
        <dbReference type="Proteomes" id="UP000298616"/>
    </source>
</evidence>
<evidence type="ECO:0000313" key="2">
    <source>
        <dbReference type="EMBL" id="QCK15278.1"/>
    </source>
</evidence>
<dbReference type="OrthoDB" id="9808735at2"/>
<evidence type="ECO:0000259" key="1">
    <source>
        <dbReference type="PROSITE" id="PS50206"/>
    </source>
</evidence>
<dbReference type="PANTHER" id="PTHR43031">
    <property type="entry name" value="FAD-DEPENDENT OXIDOREDUCTASE"/>
    <property type="match status" value="1"/>
</dbReference>
<feature type="domain" description="Rhodanese" evidence="1">
    <location>
        <begin position="24"/>
        <end position="106"/>
    </location>
</feature>
<gene>
    <name evidence="2" type="ORF">DCC35_11230</name>
</gene>
<proteinExistence type="predicted"/>
<dbReference type="RefSeq" id="WP_137090865.1">
    <property type="nucleotide sequence ID" value="NZ_CP028923.1"/>
</dbReference>
<dbReference type="PROSITE" id="PS50206">
    <property type="entry name" value="RHODANESE_3"/>
    <property type="match status" value="1"/>
</dbReference>
<dbReference type="SUPFAM" id="SSF52821">
    <property type="entry name" value="Rhodanese/Cell cycle control phosphatase"/>
    <property type="match status" value="1"/>
</dbReference>
<sequence>MFNLFNTNTKYKDIPAPKFRELMDKENTVLIDVRTKREFDNGAIPNAINYDLLSGEFSEKIADLDKDKTYLIYCRSGARSANACDMLAKHGFEKLYNLQGGIMSYN</sequence>
<dbReference type="PANTHER" id="PTHR43031:SF1">
    <property type="entry name" value="PYRIDINE NUCLEOTIDE-DISULPHIDE OXIDOREDUCTASE"/>
    <property type="match status" value="1"/>
</dbReference>
<dbReference type="InterPro" id="IPR036873">
    <property type="entry name" value="Rhodanese-like_dom_sf"/>
</dbReference>
<dbReference type="AlphaFoldDB" id="A0A4D7K7C8"/>
<dbReference type="Gene3D" id="3.40.250.10">
    <property type="entry name" value="Rhodanese-like domain"/>
    <property type="match status" value="1"/>
</dbReference>
<keyword evidence="3" id="KW-1185">Reference proteome</keyword>
<dbReference type="InterPro" id="IPR001763">
    <property type="entry name" value="Rhodanese-like_dom"/>
</dbReference>
<reference evidence="2 3" key="1">
    <citation type="submission" date="2018-04" db="EMBL/GenBank/DDBJ databases">
        <title>Complete genome uncultured novel isolate.</title>
        <authorList>
            <person name="Merlino G."/>
        </authorList>
    </citation>
    <scope>NUCLEOTIDE SEQUENCE [LARGE SCALE GENOMIC DNA]</scope>
    <source>
        <strain evidence="3">R1DC9</strain>
    </source>
</reference>
<dbReference type="KEGG" id="fpf:DCC35_11230"/>
<dbReference type="InterPro" id="IPR050229">
    <property type="entry name" value="GlpE_sulfurtransferase"/>
</dbReference>
<organism evidence="2 3">
    <name type="scientific">Mangrovivirga cuniculi</name>
    <dbReference type="NCBI Taxonomy" id="2715131"/>
    <lineage>
        <taxon>Bacteria</taxon>
        <taxon>Pseudomonadati</taxon>
        <taxon>Bacteroidota</taxon>
        <taxon>Cytophagia</taxon>
        <taxon>Cytophagales</taxon>
        <taxon>Mangrovivirgaceae</taxon>
        <taxon>Mangrovivirga</taxon>
    </lineage>
</organism>